<keyword evidence="7 12" id="KW-0808">Transferase</keyword>
<dbReference type="InterPro" id="IPR017932">
    <property type="entry name" value="GATase_2_dom"/>
</dbReference>
<dbReference type="Pfam" id="PF13522">
    <property type="entry name" value="GATase_6"/>
    <property type="match status" value="1"/>
</dbReference>
<dbReference type="Proteomes" id="UP000266506">
    <property type="component" value="Unassembled WGS sequence"/>
</dbReference>
<feature type="domain" description="Glutamine amidotransferase type-2" evidence="10">
    <location>
        <begin position="2"/>
        <end position="222"/>
    </location>
</feature>
<evidence type="ECO:0000256" key="7">
    <source>
        <dbReference type="ARBA" id="ARBA00022679"/>
    </source>
</evidence>
<keyword evidence="8" id="KW-0677">Repeat</keyword>
<reference evidence="12 13" key="1">
    <citation type="submission" date="2018-08" db="EMBL/GenBank/DDBJ databases">
        <title>Genomic Encyclopedia of Archaeal and Bacterial Type Strains, Phase II (KMG-II): from individual species to whole genera.</title>
        <authorList>
            <person name="Goeker M."/>
        </authorList>
    </citation>
    <scope>NUCLEOTIDE SEQUENCE [LARGE SCALE GENOMIC DNA]</scope>
    <source>
        <strain evidence="12 13">ATCC 27112</strain>
    </source>
</reference>
<dbReference type="CDD" id="cd00714">
    <property type="entry name" value="GFAT"/>
    <property type="match status" value="1"/>
</dbReference>
<dbReference type="EC" id="2.6.1.16" evidence="3"/>
<evidence type="ECO:0000259" key="10">
    <source>
        <dbReference type="PROSITE" id="PS51278"/>
    </source>
</evidence>
<dbReference type="GO" id="GO:0006047">
    <property type="term" value="P:UDP-N-acetylglucosamine metabolic process"/>
    <property type="evidence" value="ECO:0007669"/>
    <property type="project" value="TreeGrafter"/>
</dbReference>
<evidence type="ECO:0000256" key="1">
    <source>
        <dbReference type="ARBA" id="ARBA00001031"/>
    </source>
</evidence>
<dbReference type="PROSITE" id="PS51278">
    <property type="entry name" value="GATASE_TYPE_2"/>
    <property type="match status" value="1"/>
</dbReference>
<evidence type="ECO:0000256" key="9">
    <source>
        <dbReference type="ARBA" id="ARBA00022962"/>
    </source>
</evidence>
<dbReference type="Gene3D" id="3.40.50.10490">
    <property type="entry name" value="Glucose-6-phosphate isomerase like protein, domain 1"/>
    <property type="match status" value="2"/>
</dbReference>
<evidence type="ECO:0000256" key="5">
    <source>
        <dbReference type="ARBA" id="ARBA00022490"/>
    </source>
</evidence>
<dbReference type="OrthoDB" id="106547at2"/>
<dbReference type="SUPFAM" id="SSF53697">
    <property type="entry name" value="SIS domain"/>
    <property type="match status" value="1"/>
</dbReference>
<keyword evidence="9" id="KW-0315">Glutamine amidotransferase</keyword>
<sequence length="613" mass="68338">MCGIVGYVGKNPAKEILLDGLTKLEYRGYDSAGIALRNKDAEPVIIKAEGILKNLIDKVNAQGELAATSGIAHTRWATHGSQSEINAHPHSSSDNFILGVHNGIIENFHELKEKLLHNGYKFYSDTDTEVLIKLVDYYYKKYKVGPVDAINKVMVRARGSFAIALMFKDFPDEVWFAKKGSPLIVGKSKDGCYLASDIPAILKHTNEIYYVEDFQCGCLKEKSLTFYDLNGDDVTSTMELKTIEWKASDTEKGNYPFYMIKEIEEQPKAVWACLNVYTKNDLVDFEAIGLTKEYLSSLDNIYILGCGSAYNVGKVSECIIEELTNCQVRVELASEFKYRNYKLNKNSLAIIISQSGETKDSYEALLKCKNEGIKTLSIVNVKGSVIPRNSDYHIYTYAGPEIAVATTKAYSSQLLVMYLFSLALAEAKGDITLEDEKKYIKELKSLPEKMEHILSDKASVQKLANHFVSKKDVFFIGREMDYAISEEGSLKFKEVTYIHSEAKPSGELKHGTLSLITDGVPVIAIATQNELLEKSISNMEEVKSRGASVIALTMEGADVSKSSKYQIYIPKTNKLFTASLAIIYLQLLAYYVSIAKGINPDQPRNLAKSVTVE</sequence>
<feature type="domain" description="SIS" evidence="11">
    <location>
        <begin position="290"/>
        <end position="430"/>
    </location>
</feature>
<dbReference type="PANTHER" id="PTHR10937">
    <property type="entry name" value="GLUCOSAMINE--FRUCTOSE-6-PHOSPHATE AMINOTRANSFERASE, ISOMERIZING"/>
    <property type="match status" value="1"/>
</dbReference>
<evidence type="ECO:0000313" key="13">
    <source>
        <dbReference type="Proteomes" id="UP000266506"/>
    </source>
</evidence>
<protein>
    <recommendedName>
        <fullName evidence="4">Glutamine--fructose-6-phosphate aminotransferase [isomerizing]</fullName>
        <ecNumber evidence="3">2.6.1.16</ecNumber>
    </recommendedName>
</protein>
<name>A0A397S7X0_9MOLU</name>
<dbReference type="RefSeq" id="WP_119015533.1">
    <property type="nucleotide sequence ID" value="NZ_QXEV01000002.1"/>
</dbReference>
<evidence type="ECO:0000256" key="6">
    <source>
        <dbReference type="ARBA" id="ARBA00022576"/>
    </source>
</evidence>
<proteinExistence type="predicted"/>
<evidence type="ECO:0000256" key="8">
    <source>
        <dbReference type="ARBA" id="ARBA00022737"/>
    </source>
</evidence>
<comment type="subcellular location">
    <subcellularLocation>
        <location evidence="2">Cytoplasm</location>
    </subcellularLocation>
</comment>
<dbReference type="InterPro" id="IPR035490">
    <property type="entry name" value="GlmS/FrlB_SIS"/>
</dbReference>
<dbReference type="FunFam" id="3.40.50.10490:FF:000001">
    <property type="entry name" value="Glutamine--fructose-6-phosphate aminotransferase [isomerizing]"/>
    <property type="match status" value="1"/>
</dbReference>
<dbReference type="InterPro" id="IPR035466">
    <property type="entry name" value="GlmS/AgaS_SIS"/>
</dbReference>
<dbReference type="NCBIfam" id="TIGR01135">
    <property type="entry name" value="glmS"/>
    <property type="match status" value="1"/>
</dbReference>
<evidence type="ECO:0000256" key="2">
    <source>
        <dbReference type="ARBA" id="ARBA00004496"/>
    </source>
</evidence>
<evidence type="ECO:0000256" key="3">
    <source>
        <dbReference type="ARBA" id="ARBA00012916"/>
    </source>
</evidence>
<dbReference type="AlphaFoldDB" id="A0A397S7X0"/>
<gene>
    <name evidence="12" type="ORF">EI71_00366</name>
</gene>
<dbReference type="Pfam" id="PF01380">
    <property type="entry name" value="SIS"/>
    <property type="match status" value="2"/>
</dbReference>
<dbReference type="CDD" id="cd05008">
    <property type="entry name" value="SIS_GlmS_GlmD_1"/>
    <property type="match status" value="1"/>
</dbReference>
<dbReference type="InterPro" id="IPR001347">
    <property type="entry name" value="SIS_dom"/>
</dbReference>
<dbReference type="FunFam" id="3.60.20.10:FF:000006">
    <property type="entry name" value="Glutamine--fructose-6-phosphate aminotransferase [isomerizing]"/>
    <property type="match status" value="1"/>
</dbReference>
<organism evidence="12 13">
    <name type="scientific">Anaeroplasma bactoclasticum</name>
    <dbReference type="NCBI Taxonomy" id="2088"/>
    <lineage>
        <taxon>Bacteria</taxon>
        <taxon>Bacillati</taxon>
        <taxon>Mycoplasmatota</taxon>
        <taxon>Mollicutes</taxon>
        <taxon>Anaeroplasmatales</taxon>
        <taxon>Anaeroplasmataceae</taxon>
        <taxon>Anaeroplasma</taxon>
    </lineage>
</organism>
<dbReference type="GO" id="GO:0004360">
    <property type="term" value="F:glutamine-fructose-6-phosphate transaminase (isomerizing) activity"/>
    <property type="evidence" value="ECO:0007669"/>
    <property type="project" value="UniProtKB-EC"/>
</dbReference>
<dbReference type="GO" id="GO:0097367">
    <property type="term" value="F:carbohydrate derivative binding"/>
    <property type="evidence" value="ECO:0007669"/>
    <property type="project" value="InterPro"/>
</dbReference>
<dbReference type="PROSITE" id="PS51464">
    <property type="entry name" value="SIS"/>
    <property type="match status" value="2"/>
</dbReference>
<dbReference type="InterPro" id="IPR029055">
    <property type="entry name" value="Ntn_hydrolases_N"/>
</dbReference>
<comment type="catalytic activity">
    <reaction evidence="1">
        <text>D-fructose 6-phosphate + L-glutamine = D-glucosamine 6-phosphate + L-glutamate</text>
        <dbReference type="Rhea" id="RHEA:13237"/>
        <dbReference type="ChEBI" id="CHEBI:29985"/>
        <dbReference type="ChEBI" id="CHEBI:58359"/>
        <dbReference type="ChEBI" id="CHEBI:58725"/>
        <dbReference type="ChEBI" id="CHEBI:61527"/>
        <dbReference type="EC" id="2.6.1.16"/>
    </reaction>
</comment>
<dbReference type="InterPro" id="IPR047084">
    <property type="entry name" value="GFAT_N"/>
</dbReference>
<dbReference type="CDD" id="cd05009">
    <property type="entry name" value="SIS_GlmS_GlmD_2"/>
    <property type="match status" value="1"/>
</dbReference>
<keyword evidence="6 12" id="KW-0032">Aminotransferase</keyword>
<dbReference type="GO" id="GO:0006487">
    <property type="term" value="P:protein N-linked glycosylation"/>
    <property type="evidence" value="ECO:0007669"/>
    <property type="project" value="TreeGrafter"/>
</dbReference>
<dbReference type="GO" id="GO:0006002">
    <property type="term" value="P:fructose 6-phosphate metabolic process"/>
    <property type="evidence" value="ECO:0007669"/>
    <property type="project" value="TreeGrafter"/>
</dbReference>
<dbReference type="GO" id="GO:0046349">
    <property type="term" value="P:amino sugar biosynthetic process"/>
    <property type="evidence" value="ECO:0007669"/>
    <property type="project" value="UniProtKB-ARBA"/>
</dbReference>
<dbReference type="Gene3D" id="3.60.20.10">
    <property type="entry name" value="Glutamine Phosphoribosylpyrophosphate, subunit 1, domain 1"/>
    <property type="match status" value="1"/>
</dbReference>
<dbReference type="InterPro" id="IPR046348">
    <property type="entry name" value="SIS_dom_sf"/>
</dbReference>
<dbReference type="EMBL" id="QXEV01000002">
    <property type="protein sequence ID" value="RIA78414.1"/>
    <property type="molecule type" value="Genomic_DNA"/>
</dbReference>
<dbReference type="PANTHER" id="PTHR10937:SF0">
    <property type="entry name" value="GLUTAMINE--FRUCTOSE-6-PHOSPHATE TRANSAMINASE (ISOMERIZING)"/>
    <property type="match status" value="1"/>
</dbReference>
<accession>A0A397S7X0</accession>
<keyword evidence="13" id="KW-1185">Reference proteome</keyword>
<dbReference type="InParanoid" id="A0A397S7X0"/>
<evidence type="ECO:0000259" key="11">
    <source>
        <dbReference type="PROSITE" id="PS51464"/>
    </source>
</evidence>
<evidence type="ECO:0000256" key="4">
    <source>
        <dbReference type="ARBA" id="ARBA00016090"/>
    </source>
</evidence>
<evidence type="ECO:0000313" key="12">
    <source>
        <dbReference type="EMBL" id="RIA78414.1"/>
    </source>
</evidence>
<dbReference type="GO" id="GO:0005829">
    <property type="term" value="C:cytosol"/>
    <property type="evidence" value="ECO:0007669"/>
    <property type="project" value="TreeGrafter"/>
</dbReference>
<dbReference type="NCBIfam" id="NF001484">
    <property type="entry name" value="PRK00331.1"/>
    <property type="match status" value="1"/>
</dbReference>
<dbReference type="FunCoup" id="A0A397S7X0">
    <property type="interactions" value="243"/>
</dbReference>
<dbReference type="FunFam" id="3.40.50.10490:FF:000002">
    <property type="entry name" value="Glutamine--fructose-6-phosphate aminotransferase [isomerizing]"/>
    <property type="match status" value="1"/>
</dbReference>
<keyword evidence="5" id="KW-0963">Cytoplasm</keyword>
<dbReference type="SUPFAM" id="SSF56235">
    <property type="entry name" value="N-terminal nucleophile aminohydrolases (Ntn hydrolases)"/>
    <property type="match status" value="1"/>
</dbReference>
<comment type="caution">
    <text evidence="12">The sequence shown here is derived from an EMBL/GenBank/DDBJ whole genome shotgun (WGS) entry which is preliminary data.</text>
</comment>
<feature type="domain" description="SIS" evidence="11">
    <location>
        <begin position="463"/>
        <end position="603"/>
    </location>
</feature>
<dbReference type="InterPro" id="IPR005855">
    <property type="entry name" value="GFAT"/>
</dbReference>